<dbReference type="FunFam" id="2.170.150.10:FF:000005">
    <property type="entry name" value="Guanine nucleotide exchange factor MSS4"/>
    <property type="match status" value="1"/>
</dbReference>
<dbReference type="CDD" id="cd01730">
    <property type="entry name" value="LSm3"/>
    <property type="match status" value="2"/>
</dbReference>
<evidence type="ECO:0000256" key="2">
    <source>
        <dbReference type="ARBA" id="ARBA00006850"/>
    </source>
</evidence>
<dbReference type="InterPro" id="IPR011323">
    <property type="entry name" value="Mss4/transl-control_tumour"/>
</dbReference>
<keyword evidence="15" id="KW-1185">Reference proteome</keyword>
<dbReference type="InterPro" id="IPR007515">
    <property type="entry name" value="Mss4"/>
</dbReference>
<evidence type="ECO:0000313" key="14">
    <source>
        <dbReference type="EMBL" id="OZC07472.1"/>
    </source>
</evidence>
<dbReference type="Proteomes" id="UP000242913">
    <property type="component" value="Unassembled WGS sequence"/>
</dbReference>
<dbReference type="EMBL" id="KZ270031">
    <property type="protein sequence ID" value="OZC07472.1"/>
    <property type="molecule type" value="Genomic_DNA"/>
</dbReference>
<dbReference type="GO" id="GO:0000398">
    <property type="term" value="P:mRNA splicing, via spliceosome"/>
    <property type="evidence" value="ECO:0007669"/>
    <property type="project" value="InterPro"/>
</dbReference>
<dbReference type="GO" id="GO:0015031">
    <property type="term" value="P:protein transport"/>
    <property type="evidence" value="ECO:0007669"/>
    <property type="project" value="UniProtKB-KW"/>
</dbReference>
<evidence type="ECO:0000256" key="7">
    <source>
        <dbReference type="ARBA" id="ARBA00022884"/>
    </source>
</evidence>
<evidence type="ECO:0000256" key="3">
    <source>
        <dbReference type="ARBA" id="ARBA00022448"/>
    </source>
</evidence>
<dbReference type="OrthoDB" id="29543at2759"/>
<dbReference type="GO" id="GO:0005737">
    <property type="term" value="C:cytoplasm"/>
    <property type="evidence" value="ECO:0007669"/>
    <property type="project" value="UniProtKB-ARBA"/>
</dbReference>
<evidence type="ECO:0000256" key="1">
    <source>
        <dbReference type="ARBA" id="ARBA00004123"/>
    </source>
</evidence>
<comment type="similarity">
    <text evidence="2">Belongs to the snRNP Sm proteins family.</text>
</comment>
<dbReference type="Pfam" id="PF04421">
    <property type="entry name" value="Mss4"/>
    <property type="match status" value="1"/>
</dbReference>
<keyword evidence="7" id="KW-0694">RNA-binding</keyword>
<dbReference type="Pfam" id="PF01423">
    <property type="entry name" value="LSM"/>
    <property type="match status" value="2"/>
</dbReference>
<dbReference type="PROSITE" id="PS52002">
    <property type="entry name" value="SM"/>
    <property type="match status" value="2"/>
</dbReference>
<evidence type="ECO:0000256" key="10">
    <source>
        <dbReference type="ARBA" id="ARBA00023242"/>
    </source>
</evidence>
<dbReference type="SUPFAM" id="SSF50182">
    <property type="entry name" value="Sm-like ribonucleoproteins"/>
    <property type="match status" value="2"/>
</dbReference>
<dbReference type="FunFam" id="2.30.30.100:FF:000007">
    <property type="entry name" value="U6 snRNA-associated Sm-like protein LSm3"/>
    <property type="match status" value="2"/>
</dbReference>
<evidence type="ECO:0000256" key="6">
    <source>
        <dbReference type="ARBA" id="ARBA00022728"/>
    </source>
</evidence>
<dbReference type="InterPro" id="IPR011057">
    <property type="entry name" value="Mss4-like_sf"/>
</dbReference>
<dbReference type="InterPro" id="IPR047575">
    <property type="entry name" value="Sm"/>
</dbReference>
<dbReference type="GO" id="GO:0005681">
    <property type="term" value="C:spliceosomal complex"/>
    <property type="evidence" value="ECO:0007669"/>
    <property type="project" value="UniProtKB-KW"/>
</dbReference>
<dbReference type="InterPro" id="IPR010920">
    <property type="entry name" value="LSM_dom_sf"/>
</dbReference>
<keyword evidence="5" id="KW-0507">mRNA processing</keyword>
<dbReference type="InterPro" id="IPR034105">
    <property type="entry name" value="Lsm3"/>
</dbReference>
<dbReference type="AlphaFoldDB" id="A0A238BQE9"/>
<evidence type="ECO:0000256" key="12">
    <source>
        <dbReference type="ARBA" id="ARBA00067758"/>
    </source>
</evidence>
<keyword evidence="8" id="KW-0653">Protein transport</keyword>
<dbReference type="GO" id="GO:0005085">
    <property type="term" value="F:guanyl-nucleotide exchange factor activity"/>
    <property type="evidence" value="ECO:0007669"/>
    <property type="project" value="UniProtKB-KW"/>
</dbReference>
<feature type="domain" description="Sm" evidence="13">
    <location>
        <begin position="178"/>
        <end position="263"/>
    </location>
</feature>
<evidence type="ECO:0000256" key="11">
    <source>
        <dbReference type="ARBA" id="ARBA00023274"/>
    </source>
</evidence>
<keyword evidence="10" id="KW-0539">Nucleus</keyword>
<evidence type="ECO:0000313" key="15">
    <source>
        <dbReference type="Proteomes" id="UP000242913"/>
    </source>
</evidence>
<sequence>MSVDGTTALKSLNNIYNSIHNFIALAEKGNGSDIALKLRYIEASLEQFKESVDSASDITGYDTNVVNLSSNNRNALPIHCMQCNCAILSPNVASFVDAKPFSLPFCRQAKDSTSISAEVINSWWQVERMFDFENIGFTHARDGVKYLICANCDDGPVGYLCPVTKAHFVAVLSTGVEEPLDLIRLSLDERIYVKMRNDREVRGRLHAFDQHLNMILSQVEETVTTIELDEENFEEMHKQTKRQIPMLFVRGSVLTKLFRMTTEQGQTNVLSTGVEEPLDLIRLSLDERIYVKMRNDREVRGRLHAFDQHLNMILSQVEETVTTIELDEENFEEMHKQTKRQIPMLFVRGDAIILVAPPLRHT</sequence>
<evidence type="ECO:0000256" key="9">
    <source>
        <dbReference type="ARBA" id="ARBA00023187"/>
    </source>
</evidence>
<evidence type="ECO:0000256" key="5">
    <source>
        <dbReference type="ARBA" id="ARBA00022664"/>
    </source>
</evidence>
<keyword evidence="3" id="KW-0813">Transport</keyword>
<keyword evidence="11" id="KW-0687">Ribonucleoprotein</keyword>
<proteinExistence type="inferred from homology"/>
<name>A0A238BQE9_9BILA</name>
<keyword evidence="6" id="KW-0747">Spliceosome</keyword>
<accession>A0A238BQE9</accession>
<comment type="subcellular location">
    <subcellularLocation>
        <location evidence="1">Nucleus</location>
    </subcellularLocation>
</comment>
<keyword evidence="9" id="KW-0508">mRNA splicing</keyword>
<dbReference type="Gene3D" id="2.170.150.10">
    <property type="entry name" value="Metal Binding Protein, Guanine Nucleotide Exchange Factor, Chain A"/>
    <property type="match status" value="1"/>
</dbReference>
<evidence type="ECO:0000259" key="13">
    <source>
        <dbReference type="PROSITE" id="PS52002"/>
    </source>
</evidence>
<dbReference type="GO" id="GO:0120115">
    <property type="term" value="C:Lsm2-8 complex"/>
    <property type="evidence" value="ECO:0007669"/>
    <property type="project" value="UniProtKB-ARBA"/>
</dbReference>
<evidence type="ECO:0000256" key="8">
    <source>
        <dbReference type="ARBA" id="ARBA00022927"/>
    </source>
</evidence>
<feature type="domain" description="Sm" evidence="13">
    <location>
        <begin position="276"/>
        <end position="361"/>
    </location>
</feature>
<gene>
    <name evidence="14" type="ORF">X798_05528</name>
</gene>
<organism evidence="14 15">
    <name type="scientific">Onchocerca flexuosa</name>
    <dbReference type="NCBI Taxonomy" id="387005"/>
    <lineage>
        <taxon>Eukaryota</taxon>
        <taxon>Metazoa</taxon>
        <taxon>Ecdysozoa</taxon>
        <taxon>Nematoda</taxon>
        <taxon>Chromadorea</taxon>
        <taxon>Rhabditida</taxon>
        <taxon>Spirurina</taxon>
        <taxon>Spiruromorpha</taxon>
        <taxon>Filarioidea</taxon>
        <taxon>Onchocercidae</taxon>
        <taxon>Onchocerca</taxon>
    </lineage>
</organism>
<evidence type="ECO:0000256" key="4">
    <source>
        <dbReference type="ARBA" id="ARBA00022658"/>
    </source>
</evidence>
<dbReference type="GO" id="GO:0003723">
    <property type="term" value="F:RNA binding"/>
    <property type="evidence" value="ECO:0007669"/>
    <property type="project" value="UniProtKB-KW"/>
</dbReference>
<dbReference type="GO" id="GO:0007264">
    <property type="term" value="P:small GTPase-mediated signal transduction"/>
    <property type="evidence" value="ECO:0007669"/>
    <property type="project" value="InterPro"/>
</dbReference>
<dbReference type="SUPFAM" id="SSF51316">
    <property type="entry name" value="Mss4-like"/>
    <property type="match status" value="1"/>
</dbReference>
<dbReference type="SMART" id="SM00651">
    <property type="entry name" value="Sm"/>
    <property type="match status" value="2"/>
</dbReference>
<dbReference type="PANTHER" id="PTHR13110">
    <property type="entry name" value="U6 SNRNA-ASSOCIATED SM-LIKE PROTEIN LSM3"/>
    <property type="match status" value="1"/>
</dbReference>
<protein>
    <recommendedName>
        <fullName evidence="12">U6 snRNA-associated Sm-like protein LSm3</fullName>
    </recommendedName>
</protein>
<dbReference type="Gene3D" id="2.30.30.100">
    <property type="match status" value="2"/>
</dbReference>
<dbReference type="InterPro" id="IPR040002">
    <property type="entry name" value="Sm-like_LSM3"/>
</dbReference>
<dbReference type="PROSITE" id="PS51796">
    <property type="entry name" value="MSS4"/>
    <property type="match status" value="1"/>
</dbReference>
<keyword evidence="4" id="KW-0344">Guanine-nucleotide releasing factor</keyword>
<reference evidence="14 15" key="1">
    <citation type="submission" date="2015-12" db="EMBL/GenBank/DDBJ databases">
        <title>Draft genome of the nematode, Onchocerca flexuosa.</title>
        <authorList>
            <person name="Mitreva M."/>
        </authorList>
    </citation>
    <scope>NUCLEOTIDE SEQUENCE [LARGE SCALE GENOMIC DNA]</scope>
    <source>
        <strain evidence="14">Red Deer</strain>
    </source>
</reference>
<dbReference type="InterPro" id="IPR001163">
    <property type="entry name" value="Sm_dom_euk/arc"/>
</dbReference>